<dbReference type="FunCoup" id="H1XX92">
    <property type="interactions" value="450"/>
</dbReference>
<feature type="binding site" evidence="9">
    <location>
        <position position="100"/>
    </location>
    <ligand>
        <name>ATP</name>
        <dbReference type="ChEBI" id="CHEBI:30616"/>
    </ligand>
</feature>
<dbReference type="InterPro" id="IPR020568">
    <property type="entry name" value="Ribosomal_Su5_D2-typ_SF"/>
</dbReference>
<dbReference type="Gene3D" id="3.40.50.11260">
    <property type="match status" value="1"/>
</dbReference>
<comment type="subunit">
    <text evidence="8">Homodimer.</text>
</comment>
<comment type="function">
    <text evidence="8">Molecular chaperone. Has ATPase activity.</text>
</comment>
<keyword evidence="5 8" id="KW-0067">ATP-binding</keyword>
<evidence type="ECO:0000256" key="2">
    <source>
        <dbReference type="ARBA" id="ARBA00008239"/>
    </source>
</evidence>
<dbReference type="Pfam" id="PF00183">
    <property type="entry name" value="HSP90"/>
    <property type="match status" value="1"/>
</dbReference>
<reference evidence="10 13" key="2">
    <citation type="submission" date="2016-11" db="EMBL/GenBank/DDBJ databases">
        <title>Genomic analysis of Caldithrix abyssi and proposal of a novel bacterial phylum Caldithrichaeota.</title>
        <authorList>
            <person name="Kublanov I."/>
            <person name="Sigalova O."/>
            <person name="Gavrilov S."/>
            <person name="Lebedinsky A."/>
            <person name="Ivanova N."/>
            <person name="Daum C."/>
            <person name="Reddy T."/>
            <person name="Klenk H.P."/>
            <person name="Goker M."/>
            <person name="Reva O."/>
            <person name="Miroshnichenko M."/>
            <person name="Kyprides N."/>
            <person name="Woyke T."/>
            <person name="Gelfand M."/>
        </authorList>
    </citation>
    <scope>NUCLEOTIDE SEQUENCE [LARGE SCALE GENOMIC DNA]</scope>
    <source>
        <strain evidence="10 13">LF13</strain>
    </source>
</reference>
<evidence type="ECO:0000256" key="5">
    <source>
        <dbReference type="ARBA" id="ARBA00022840"/>
    </source>
</evidence>
<feature type="region of interest" description="C" evidence="8">
    <location>
        <begin position="551"/>
        <end position="637"/>
    </location>
</feature>
<dbReference type="InParanoid" id="H1XX92"/>
<dbReference type="PIRSF" id="PIRSF002583">
    <property type="entry name" value="Hsp90"/>
    <property type="match status" value="1"/>
</dbReference>
<feature type="binding site" evidence="9">
    <location>
        <position position="86"/>
    </location>
    <ligand>
        <name>ATP</name>
        <dbReference type="ChEBI" id="CHEBI:30616"/>
    </ligand>
</feature>
<dbReference type="OrthoDB" id="9802640at2"/>
<dbReference type="InterPro" id="IPR037196">
    <property type="entry name" value="HSP90_C"/>
</dbReference>
<comment type="subcellular location">
    <subcellularLocation>
        <location evidence="1 8">Cytoplasm</location>
    </subcellularLocation>
</comment>
<dbReference type="RefSeq" id="WP_006927881.1">
    <property type="nucleotide sequence ID" value="NZ_CM001402.1"/>
</dbReference>
<feature type="binding site" evidence="9">
    <location>
        <begin position="101"/>
        <end position="102"/>
    </location>
    <ligand>
        <name>ATP</name>
        <dbReference type="ChEBI" id="CHEBI:30616"/>
    </ligand>
</feature>
<dbReference type="HAMAP" id="MF_00505">
    <property type="entry name" value="HSP90"/>
    <property type="match status" value="1"/>
</dbReference>
<name>H1XX92_CALAY</name>
<evidence type="ECO:0000313" key="11">
    <source>
        <dbReference type="EMBL" id="EHO40829.1"/>
    </source>
</evidence>
<evidence type="ECO:0000313" key="12">
    <source>
        <dbReference type="Proteomes" id="UP000004671"/>
    </source>
</evidence>
<feature type="binding site" evidence="9">
    <location>
        <position position="35"/>
    </location>
    <ligand>
        <name>ATP</name>
        <dbReference type="ChEBI" id="CHEBI:30616"/>
    </ligand>
</feature>
<proteinExistence type="inferred from homology"/>
<keyword evidence="4 8" id="KW-0547">Nucleotide-binding</keyword>
<dbReference type="GO" id="GO:0051082">
    <property type="term" value="F:unfolded protein binding"/>
    <property type="evidence" value="ECO:0007669"/>
    <property type="project" value="UniProtKB-UniRule"/>
</dbReference>
<dbReference type="EMBL" id="CM001402">
    <property type="protein sequence ID" value="EHO40829.1"/>
    <property type="molecule type" value="Genomic_DNA"/>
</dbReference>
<dbReference type="NCBIfam" id="NF003555">
    <property type="entry name" value="PRK05218.1"/>
    <property type="match status" value="1"/>
</dbReference>
<dbReference type="PROSITE" id="PS00298">
    <property type="entry name" value="HSP90"/>
    <property type="match status" value="1"/>
</dbReference>
<dbReference type="GO" id="GO:0005524">
    <property type="term" value="F:ATP binding"/>
    <property type="evidence" value="ECO:0007669"/>
    <property type="project" value="UniProtKB-UniRule"/>
</dbReference>
<keyword evidence="6 8" id="KW-0346">Stress response</keyword>
<dbReference type="PaxDb" id="880073-Calab_1203"/>
<comment type="similarity">
    <text evidence="2 8">Belongs to the heat shock protein 90 family.</text>
</comment>
<evidence type="ECO:0000313" key="10">
    <source>
        <dbReference type="EMBL" id="APF20670.1"/>
    </source>
</evidence>
<dbReference type="InterPro" id="IPR020575">
    <property type="entry name" value="Hsp90_N"/>
</dbReference>
<feature type="binding site" evidence="9">
    <location>
        <position position="94"/>
    </location>
    <ligand>
        <name>ATP</name>
        <dbReference type="ChEBI" id="CHEBI:30616"/>
    </ligand>
</feature>
<dbReference type="GO" id="GO:0005737">
    <property type="term" value="C:cytoplasm"/>
    <property type="evidence" value="ECO:0007669"/>
    <property type="project" value="UniProtKB-SubCell"/>
</dbReference>
<feature type="binding site" evidence="9">
    <location>
        <position position="327"/>
    </location>
    <ligand>
        <name>ATP</name>
        <dbReference type="ChEBI" id="CHEBI:30616"/>
    </ligand>
</feature>
<keyword evidence="7 8" id="KW-0143">Chaperone</keyword>
<evidence type="ECO:0000256" key="6">
    <source>
        <dbReference type="ARBA" id="ARBA00023016"/>
    </source>
</evidence>
<dbReference type="InterPro" id="IPR001404">
    <property type="entry name" value="Hsp90_fam"/>
</dbReference>
<dbReference type="Gene3D" id="3.30.565.10">
    <property type="entry name" value="Histidine kinase-like ATPase, C-terminal domain"/>
    <property type="match status" value="1"/>
</dbReference>
<accession>H1XX92</accession>
<comment type="caution">
    <text evidence="8">Lacks conserved residue(s) required for the propagation of feature annotation.</text>
</comment>
<evidence type="ECO:0000256" key="4">
    <source>
        <dbReference type="ARBA" id="ARBA00022741"/>
    </source>
</evidence>
<dbReference type="GO" id="GO:0016887">
    <property type="term" value="F:ATP hydrolysis activity"/>
    <property type="evidence" value="ECO:0007669"/>
    <property type="project" value="InterPro"/>
</dbReference>
<evidence type="ECO:0000256" key="1">
    <source>
        <dbReference type="ARBA" id="ARBA00004496"/>
    </source>
</evidence>
<protein>
    <recommendedName>
        <fullName evidence="8">Chaperone protein HtpG</fullName>
    </recommendedName>
    <alternativeName>
        <fullName evidence="8">Heat shock protein HtpG</fullName>
    </alternativeName>
    <alternativeName>
        <fullName evidence="8">High temperature protein G</fullName>
    </alternativeName>
</protein>
<evidence type="ECO:0000256" key="8">
    <source>
        <dbReference type="HAMAP-Rule" id="MF_00505"/>
    </source>
</evidence>
<feature type="binding site" evidence="9">
    <location>
        <position position="177"/>
    </location>
    <ligand>
        <name>ATP</name>
        <dbReference type="ChEBI" id="CHEBI:30616"/>
    </ligand>
</feature>
<keyword evidence="12" id="KW-1185">Reference proteome</keyword>
<dbReference type="KEGG" id="caby:Cabys_3925"/>
<dbReference type="PRINTS" id="PR00775">
    <property type="entry name" value="HEATSHOCK90"/>
</dbReference>
<feature type="binding site" evidence="9">
    <location>
        <position position="39"/>
    </location>
    <ligand>
        <name>ATP</name>
        <dbReference type="ChEBI" id="CHEBI:30616"/>
    </ligand>
</feature>
<dbReference type="CDD" id="cd16927">
    <property type="entry name" value="HATPase_Hsp90-like"/>
    <property type="match status" value="1"/>
</dbReference>
<dbReference type="STRING" id="880073.Cabys_3925"/>
<sequence>MADQAKTYKFKAEVNQLLDILVHSLYTNREIFLRELISNASDALDKVRFELTRGSEVADKDLPLEINIELDKDKKWLKISDTGIGMTRDEIVKNIGTIAKSGTADFLERLSKEAKPQEMANIIGKFGVGFYSVFMVAERVEIVSKSYLKDEPAVKWISEGKGSFKVMELEETPKRGTAITVYLKEDAKEFAEDWRVKEIIKKHSNFINFDIKVNGEKVNTIRAIWREPKSSIKKEQYEEFYKFLTYDPEPPLETIHVAVDAPVQFYSIMFIPQKNYNVFGLTKEDIGLDLYVRGVLIQHKFSDIIPEYLGFVKGMVDSPDIPLNISRETLQENRVVLKIKQVLVKQILSHLEKMAKNEPEKYKTFWNEHGKIFKLGYQDYSNQEKFAELLRFDSSALEKEGELTSFAEYVSRAKEGQKEIYYITGASREALETDPHLEIFKRKGIEVLYMYDPVDEFVITGLNKYKNDYTFVAVEHADLAKLEKFEDVIKDEEPVEELSKGEEKVFQKLLDKMRDILGDRVTEVRESKRLKDSPSCLVNPDGQVTSQMQKIMQIINKDTSIPKKIFEVNKDHKLIRNLLHIYKNDPKDPFIDEATEQLFEAALLMEGYLNDPHKLVRRMENILTKSSEWHPKNKNQQ</sequence>
<feature type="binding site" evidence="9">
    <location>
        <position position="81"/>
    </location>
    <ligand>
        <name>ATP</name>
        <dbReference type="ChEBI" id="CHEBI:30616"/>
    </ligand>
</feature>
<dbReference type="Pfam" id="PF13589">
    <property type="entry name" value="HATPase_c_3"/>
    <property type="match status" value="1"/>
</dbReference>
<dbReference type="GO" id="GO:0140662">
    <property type="term" value="F:ATP-dependent protein folding chaperone"/>
    <property type="evidence" value="ECO:0007669"/>
    <property type="project" value="InterPro"/>
</dbReference>
<dbReference type="AlphaFoldDB" id="H1XX92"/>
<evidence type="ECO:0000313" key="13">
    <source>
        <dbReference type="Proteomes" id="UP000183868"/>
    </source>
</evidence>
<evidence type="ECO:0000256" key="7">
    <source>
        <dbReference type="ARBA" id="ARBA00023186"/>
    </source>
</evidence>
<evidence type="ECO:0000256" key="9">
    <source>
        <dbReference type="PIRSR" id="PIRSR002583-1"/>
    </source>
</evidence>
<dbReference type="SUPFAM" id="SSF54211">
    <property type="entry name" value="Ribosomal protein S5 domain 2-like"/>
    <property type="match status" value="1"/>
</dbReference>
<evidence type="ECO:0000256" key="3">
    <source>
        <dbReference type="ARBA" id="ARBA00022490"/>
    </source>
</evidence>
<dbReference type="SUPFAM" id="SSF55874">
    <property type="entry name" value="ATPase domain of HSP90 chaperone/DNA topoisomerase II/histidine kinase"/>
    <property type="match status" value="1"/>
</dbReference>
<dbReference type="Proteomes" id="UP000004671">
    <property type="component" value="Chromosome"/>
</dbReference>
<dbReference type="eggNOG" id="COG0326">
    <property type="taxonomic scope" value="Bacteria"/>
</dbReference>
<dbReference type="PANTHER" id="PTHR11528">
    <property type="entry name" value="HEAT SHOCK PROTEIN 90 FAMILY MEMBER"/>
    <property type="match status" value="1"/>
</dbReference>
<organism evidence="11 12">
    <name type="scientific">Caldithrix abyssi DSM 13497</name>
    <dbReference type="NCBI Taxonomy" id="880073"/>
    <lineage>
        <taxon>Bacteria</taxon>
        <taxon>Pseudomonadati</taxon>
        <taxon>Calditrichota</taxon>
        <taxon>Calditrichia</taxon>
        <taxon>Calditrichales</taxon>
        <taxon>Calditrichaceae</taxon>
        <taxon>Caldithrix</taxon>
    </lineage>
</organism>
<keyword evidence="3 8" id="KW-0963">Cytoplasm</keyword>
<dbReference type="SUPFAM" id="SSF110942">
    <property type="entry name" value="HSP90 C-terminal domain"/>
    <property type="match status" value="1"/>
</dbReference>
<dbReference type="Proteomes" id="UP000183868">
    <property type="component" value="Chromosome"/>
</dbReference>
<dbReference type="InterPro" id="IPR019805">
    <property type="entry name" value="Heat_shock_protein_90_CS"/>
</dbReference>
<dbReference type="Gene3D" id="3.30.230.80">
    <property type="match status" value="1"/>
</dbReference>
<dbReference type="InterPro" id="IPR036890">
    <property type="entry name" value="HATPase_C_sf"/>
</dbReference>
<feature type="region of interest" description="A; substrate-binding" evidence="8">
    <location>
        <begin position="1"/>
        <end position="327"/>
    </location>
</feature>
<dbReference type="EMBL" id="CP018099">
    <property type="protein sequence ID" value="APF20670.1"/>
    <property type="molecule type" value="Genomic_DNA"/>
</dbReference>
<dbReference type="Gene3D" id="1.20.120.790">
    <property type="entry name" value="Heat shock protein 90, C-terminal domain"/>
    <property type="match status" value="1"/>
</dbReference>
<reference evidence="11 12" key="1">
    <citation type="submission" date="2011-09" db="EMBL/GenBank/DDBJ databases">
        <title>The permanent draft genome of Caldithrix abyssi DSM 13497.</title>
        <authorList>
            <consortium name="US DOE Joint Genome Institute (JGI-PGF)"/>
            <person name="Lucas S."/>
            <person name="Han J."/>
            <person name="Lapidus A."/>
            <person name="Bruce D."/>
            <person name="Goodwin L."/>
            <person name="Pitluck S."/>
            <person name="Peters L."/>
            <person name="Kyrpides N."/>
            <person name="Mavromatis K."/>
            <person name="Ivanova N."/>
            <person name="Mikhailova N."/>
            <person name="Chertkov O."/>
            <person name="Detter J.C."/>
            <person name="Tapia R."/>
            <person name="Han C."/>
            <person name="Land M."/>
            <person name="Hauser L."/>
            <person name="Markowitz V."/>
            <person name="Cheng J.-F."/>
            <person name="Hugenholtz P."/>
            <person name="Woyke T."/>
            <person name="Wu D."/>
            <person name="Spring S."/>
            <person name="Brambilla E."/>
            <person name="Klenk H.-P."/>
            <person name="Eisen J.A."/>
        </authorList>
    </citation>
    <scope>NUCLEOTIDE SEQUENCE [LARGE SCALE GENOMIC DNA]</scope>
    <source>
        <strain evidence="11 12">DSM 13497</strain>
    </source>
</reference>
<gene>
    <name evidence="8 10" type="primary">htpG</name>
    <name evidence="10" type="ORF">Cabys_3925</name>
    <name evidence="11" type="ORF">Calab_1203</name>
</gene>
<dbReference type="HOGENOM" id="CLU_006684_3_0_0"/>
<dbReference type="FunFam" id="3.30.565.10:FF:000009">
    <property type="entry name" value="Molecular chaperone HtpG"/>
    <property type="match status" value="1"/>
</dbReference>